<dbReference type="NCBIfam" id="TIGR00604">
    <property type="entry name" value="rad3"/>
    <property type="match status" value="1"/>
</dbReference>
<comment type="caution">
    <text evidence="21">The sequence shown here is derived from an EMBL/GenBank/DDBJ whole genome shotgun (WGS) entry which is preliminary data.</text>
</comment>
<dbReference type="InterPro" id="IPR008979">
    <property type="entry name" value="Galactose-bd-like_sf"/>
</dbReference>
<dbReference type="InterPro" id="IPR045028">
    <property type="entry name" value="DinG/Rad3-like"/>
</dbReference>
<dbReference type="Proteomes" id="UP000242875">
    <property type="component" value="Unassembled WGS sequence"/>
</dbReference>
<keyword evidence="15" id="KW-0413">Isomerase</keyword>
<dbReference type="InterPro" id="IPR006555">
    <property type="entry name" value="ATP-dep_Helicase_C"/>
</dbReference>
<evidence type="ECO:0000256" key="1">
    <source>
        <dbReference type="ARBA" id="ARBA00001966"/>
    </source>
</evidence>
<keyword evidence="12" id="KW-0411">Iron-sulfur</keyword>
<dbReference type="GO" id="GO:0006366">
    <property type="term" value="P:transcription by RNA polymerase II"/>
    <property type="evidence" value="ECO:0007669"/>
    <property type="project" value="TreeGrafter"/>
</dbReference>
<keyword evidence="6" id="KW-0547">Nucleotide-binding</keyword>
<dbReference type="Pfam" id="PF13307">
    <property type="entry name" value="Helicase_C_2"/>
    <property type="match status" value="1"/>
</dbReference>
<dbReference type="GO" id="GO:0045951">
    <property type="term" value="P:positive regulation of mitotic recombination"/>
    <property type="evidence" value="ECO:0007669"/>
    <property type="project" value="TreeGrafter"/>
</dbReference>
<comment type="similarity">
    <text evidence="3">Belongs to the helicase family. RAD3/XPD subfamily.</text>
</comment>
<evidence type="ECO:0000256" key="18">
    <source>
        <dbReference type="ARBA" id="ARBA00048954"/>
    </source>
</evidence>
<dbReference type="PROSITE" id="PS51193">
    <property type="entry name" value="HELICASE_ATP_BIND_2"/>
    <property type="match status" value="1"/>
</dbReference>
<evidence type="ECO:0000256" key="14">
    <source>
        <dbReference type="ARBA" id="ARBA00023204"/>
    </source>
</evidence>
<keyword evidence="8" id="KW-0378">Hydrolase</keyword>
<comment type="cofactor">
    <cofactor evidence="1">
        <name>[4Fe-4S] cluster</name>
        <dbReference type="ChEBI" id="CHEBI:49883"/>
    </cofactor>
</comment>
<reference evidence="21 22" key="1">
    <citation type="journal article" date="2017" name="Mycologia">
        <title>Bifiguratus adelaidae, gen. et sp. nov., a new member of Mucoromycotina in endophytic and soil-dwelling habitats.</title>
        <authorList>
            <person name="Torres-Cruz T.J."/>
            <person name="Billingsley Tobias T.L."/>
            <person name="Almatruk M."/>
            <person name="Hesse C."/>
            <person name="Kuske C.R."/>
            <person name="Desiro A."/>
            <person name="Benucci G.M."/>
            <person name="Bonito G."/>
            <person name="Stajich J.E."/>
            <person name="Dunlap C."/>
            <person name="Arnold A.E."/>
            <person name="Porras-Alfaro A."/>
        </authorList>
    </citation>
    <scope>NUCLEOTIDE SEQUENCE [LARGE SCALE GENOMIC DNA]</scope>
    <source>
        <strain evidence="21 22">AZ0501</strain>
    </source>
</reference>
<dbReference type="SMART" id="SM00488">
    <property type="entry name" value="DEXDc2"/>
    <property type="match status" value="1"/>
</dbReference>
<dbReference type="AlphaFoldDB" id="A0A261Y1T7"/>
<keyword evidence="19" id="KW-1133">Transmembrane helix</keyword>
<dbReference type="CDD" id="cd18788">
    <property type="entry name" value="SF2_C_XPD"/>
    <property type="match status" value="1"/>
</dbReference>
<dbReference type="InterPro" id="IPR014013">
    <property type="entry name" value="Helic_SF1/SF2_ATP-bd_DinG/Rad3"/>
</dbReference>
<dbReference type="InterPro" id="IPR013020">
    <property type="entry name" value="Rad3/Chl1-like"/>
</dbReference>
<evidence type="ECO:0000256" key="16">
    <source>
        <dbReference type="ARBA" id="ARBA00023242"/>
    </source>
</evidence>
<dbReference type="PANTHER" id="PTHR11472">
    <property type="entry name" value="DNA REPAIR DEAD HELICASE RAD3/XP-D SUBFAMILY MEMBER"/>
    <property type="match status" value="1"/>
</dbReference>
<evidence type="ECO:0000313" key="21">
    <source>
        <dbReference type="EMBL" id="OZJ04553.1"/>
    </source>
</evidence>
<dbReference type="GO" id="GO:0003684">
    <property type="term" value="F:damaged DNA binding"/>
    <property type="evidence" value="ECO:0007669"/>
    <property type="project" value="TreeGrafter"/>
</dbReference>
<dbReference type="PRINTS" id="PR00852">
    <property type="entry name" value="XRODRMPGMNTD"/>
</dbReference>
<dbReference type="Pfam" id="PF06733">
    <property type="entry name" value="DEAD_2"/>
    <property type="match status" value="1"/>
</dbReference>
<dbReference type="FunFam" id="3.40.50.300:FF:000381">
    <property type="entry name" value="TFIIH basal transcription factor complex helicase subunit"/>
    <property type="match status" value="1"/>
</dbReference>
<comment type="catalytic activity">
    <reaction evidence="18">
        <text>ATP + H2O = ADP + phosphate + H(+)</text>
        <dbReference type="Rhea" id="RHEA:13065"/>
        <dbReference type="ChEBI" id="CHEBI:15377"/>
        <dbReference type="ChEBI" id="CHEBI:15378"/>
        <dbReference type="ChEBI" id="CHEBI:30616"/>
        <dbReference type="ChEBI" id="CHEBI:43474"/>
        <dbReference type="ChEBI" id="CHEBI:456216"/>
        <dbReference type="EC" id="5.6.2.3"/>
    </reaction>
</comment>
<dbReference type="Gene3D" id="2.60.120.260">
    <property type="entry name" value="Galactose-binding domain-like"/>
    <property type="match status" value="1"/>
</dbReference>
<comment type="subcellular location">
    <subcellularLocation>
        <location evidence="2">Nucleus</location>
    </subcellularLocation>
</comment>
<keyword evidence="11" id="KW-0408">Iron</keyword>
<keyword evidence="9" id="KW-0347">Helicase</keyword>
<gene>
    <name evidence="21" type="ORF">BZG36_02690</name>
</gene>
<evidence type="ECO:0000256" key="11">
    <source>
        <dbReference type="ARBA" id="ARBA00023004"/>
    </source>
</evidence>
<keyword evidence="7" id="KW-0227">DNA damage</keyword>
<feature type="domain" description="Helicase ATP-binding" evidence="20">
    <location>
        <begin position="577"/>
        <end position="859"/>
    </location>
</feature>
<dbReference type="FunFam" id="3.40.50.300:FF:000128">
    <property type="entry name" value="Putative DNA repair helicase RAD3"/>
    <property type="match status" value="1"/>
</dbReference>
<dbReference type="InterPro" id="IPR001945">
    <property type="entry name" value="RAD3/XPD"/>
</dbReference>
<evidence type="ECO:0000256" key="13">
    <source>
        <dbReference type="ARBA" id="ARBA00023125"/>
    </source>
</evidence>
<keyword evidence="22" id="KW-1185">Reference proteome</keyword>
<dbReference type="GO" id="GO:0006289">
    <property type="term" value="P:nucleotide-excision repair"/>
    <property type="evidence" value="ECO:0007669"/>
    <property type="project" value="InterPro"/>
</dbReference>
<dbReference type="GO" id="GO:0000112">
    <property type="term" value="C:nucleotide-excision repair factor 3 complex"/>
    <property type="evidence" value="ECO:0007669"/>
    <property type="project" value="UniProtKB-ARBA"/>
</dbReference>
<evidence type="ECO:0000256" key="2">
    <source>
        <dbReference type="ARBA" id="ARBA00004123"/>
    </source>
</evidence>
<dbReference type="InterPro" id="IPR006554">
    <property type="entry name" value="Helicase-like_DEXD_c2"/>
</dbReference>
<proteinExistence type="inferred from homology"/>
<feature type="transmembrane region" description="Helical" evidence="19">
    <location>
        <begin position="72"/>
        <end position="93"/>
    </location>
</feature>
<evidence type="ECO:0000256" key="17">
    <source>
        <dbReference type="ARBA" id="ARBA00044969"/>
    </source>
</evidence>
<keyword evidence="19" id="KW-0812">Transmembrane</keyword>
<protein>
    <recommendedName>
        <fullName evidence="17">DNA 5'-3' helicase</fullName>
        <ecNumber evidence="17">5.6.2.3</ecNumber>
    </recommendedName>
</protein>
<dbReference type="InterPro" id="IPR010643">
    <property type="entry name" value="HBB"/>
</dbReference>
<dbReference type="InterPro" id="IPR010614">
    <property type="entry name" value="RAD3-like_helicase_DEAD"/>
</dbReference>
<evidence type="ECO:0000256" key="5">
    <source>
        <dbReference type="ARBA" id="ARBA00022723"/>
    </source>
</evidence>
<keyword evidence="14" id="KW-0234">DNA repair</keyword>
<dbReference type="Pfam" id="PF06777">
    <property type="entry name" value="HBB"/>
    <property type="match status" value="2"/>
</dbReference>
<dbReference type="EMBL" id="MVBO01000036">
    <property type="protein sequence ID" value="OZJ04553.1"/>
    <property type="molecule type" value="Genomic_DNA"/>
</dbReference>
<keyword evidence="16" id="KW-0539">Nucleus</keyword>
<dbReference type="PANTHER" id="PTHR11472:SF1">
    <property type="entry name" value="GENERAL TRANSCRIPTION AND DNA REPAIR FACTOR IIH HELICASE SUBUNIT XPD"/>
    <property type="match status" value="1"/>
</dbReference>
<dbReference type="OrthoDB" id="272481at2759"/>
<dbReference type="SUPFAM" id="SSF52540">
    <property type="entry name" value="P-loop containing nucleoside triphosphate hydrolases"/>
    <property type="match status" value="1"/>
</dbReference>
<name>A0A261Y1T7_9FUNG</name>
<dbReference type="GO" id="GO:0016818">
    <property type="term" value="F:hydrolase activity, acting on acid anhydrides, in phosphorus-containing anhydrides"/>
    <property type="evidence" value="ECO:0007669"/>
    <property type="project" value="InterPro"/>
</dbReference>
<dbReference type="GO" id="GO:0005524">
    <property type="term" value="F:ATP binding"/>
    <property type="evidence" value="ECO:0007669"/>
    <property type="project" value="UniProtKB-KW"/>
</dbReference>
<keyword evidence="10" id="KW-0067">ATP-binding</keyword>
<dbReference type="Gene3D" id="3.40.50.300">
    <property type="entry name" value="P-loop containing nucleotide triphosphate hydrolases"/>
    <property type="match status" value="2"/>
</dbReference>
<dbReference type="EC" id="5.6.2.3" evidence="17"/>
<dbReference type="GO" id="GO:0051539">
    <property type="term" value="F:4 iron, 4 sulfur cluster binding"/>
    <property type="evidence" value="ECO:0007669"/>
    <property type="project" value="UniProtKB-KW"/>
</dbReference>
<evidence type="ECO:0000256" key="19">
    <source>
        <dbReference type="SAM" id="Phobius"/>
    </source>
</evidence>
<evidence type="ECO:0000256" key="15">
    <source>
        <dbReference type="ARBA" id="ARBA00023235"/>
    </source>
</evidence>
<sequence length="1233" mass="142615">MSDKGKKTLPLHTQRKHPRHGLHINIISDPFQHRIPSHLQKFWQESQIRRRLQSAEIQLRKTYKRATPRQRIVLYVCLFLLVIYWVHLVASVWRSPGRHRPPPMHDLGLPEVDLLDDIYPMDGKGETTAILLNWSRLENMKLIVKQLCRYDMFKNVMIWNNNQEVVLTEEMFATSACPRSKLLIYNSPGNMHFIARYMACAAASTPYCYFQDDDWIVPALRSMYANFLRFPQFIHTDTNADVYSLTNWKWCFFNDNVNLHACFSWVGTGAFVSRENVVRFLKLASLTGMDPTEFAFGDMYFTTYMNQVPYQLENTLHELPQENAFSAGNGRIRNKIYMHKALQRLFANLEQDNGIFQTEELSPTLYQRDVRSPCHNDRCLFLANKHSFPDVRLFHYQPHVNISESEDHHDNQFDSQSFTQHPYSRAVDGDDGSAWISLADIQSDDYIGLDLLRAMPVPVTYRLLLAHDRTYFDDLEVQISFDGQDWVSLEAELLCRERYDTATSKRYQECGFQILEIGYRFIRLLSHSPLDYGYAVHDFGFHAKIKHGSGIVNNDQEDGAEEYERARYIHVKFHLDEVEVYFPYEKIYPEQYRYMSDLKRALDAKGHCMLEMPSGTGKTVSLLSLIIAYQQHHNDQRKLIYCSRTVPEIEKALAELKRLMAYRKAHGLEEEYLGIGLTSRKNLCLHPTVSKEKKGKTVDAKCRNLTASWMREKTKEAREAGQVNSSAQTCDFYENLETAQNPVLTSGIYTLDDLRQFGKEMTLCPYYMCRRLIHFANTVIYSYHYLLDPKVAELVSRELSKDCIVVFDEAHNIDNVCIESLSIDLTRPVLDASARSVQHLADRIEEVKKTDAEKLKNEYSKLVAGLRDMQQQRDEDTFMANPVLPDDLLQEAVPGNIRRAEHFVAFLRRFVEYLKVSMRKPQLHAWYIETNNLQTRLRVMHVVAETPVSFLQHLKDVTFIEKKPLRFCAERLTSLVRTLELTDLDEYSALQRVAAFATLVATYDKGFLLILEPFESDVATVPNPIFHFTCLDASLAIKPIFERFSTVVITSGTLSPLDIYPKILDFAPKISQSYTMTLTRNCFLPLVITRGSDQVAISSRFEVRTDLAVVRNFGNILVEFAKVVPDGIVGFFPSYLYMEQIVSMWNDMGMLTEAWKHKLIFVETPDAAETSLALENYRKACDNGRGAILLSVARGKVSEGIDFDHNYGRAVIMFGIPYQYTESRILKARLEYL</sequence>
<evidence type="ECO:0000256" key="9">
    <source>
        <dbReference type="ARBA" id="ARBA00022806"/>
    </source>
</evidence>
<dbReference type="SMART" id="SM00491">
    <property type="entry name" value="HELICc2"/>
    <property type="match status" value="1"/>
</dbReference>
<organism evidence="21 22">
    <name type="scientific">Bifiguratus adelaidae</name>
    <dbReference type="NCBI Taxonomy" id="1938954"/>
    <lineage>
        <taxon>Eukaryota</taxon>
        <taxon>Fungi</taxon>
        <taxon>Fungi incertae sedis</taxon>
        <taxon>Mucoromycota</taxon>
        <taxon>Mucoromycotina</taxon>
        <taxon>Endogonomycetes</taxon>
        <taxon>Endogonales</taxon>
        <taxon>Endogonales incertae sedis</taxon>
        <taxon>Bifiguratus</taxon>
    </lineage>
</organism>
<keyword evidence="13" id="KW-0238">DNA-binding</keyword>
<evidence type="ECO:0000256" key="7">
    <source>
        <dbReference type="ARBA" id="ARBA00022763"/>
    </source>
</evidence>
<evidence type="ECO:0000256" key="3">
    <source>
        <dbReference type="ARBA" id="ARBA00009146"/>
    </source>
</evidence>
<keyword evidence="5" id="KW-0479">Metal-binding</keyword>
<evidence type="ECO:0000256" key="10">
    <source>
        <dbReference type="ARBA" id="ARBA00022840"/>
    </source>
</evidence>
<evidence type="ECO:0000313" key="22">
    <source>
        <dbReference type="Proteomes" id="UP000242875"/>
    </source>
</evidence>
<keyword evidence="4" id="KW-0004">4Fe-4S</keyword>
<feature type="non-terminal residue" evidence="21">
    <location>
        <position position="1233"/>
    </location>
</feature>
<dbReference type="FunFam" id="3.40.50.300:FF:000135">
    <property type="entry name" value="DNA repair helicase RAD3, putative"/>
    <property type="match status" value="1"/>
</dbReference>
<evidence type="ECO:0000256" key="8">
    <source>
        <dbReference type="ARBA" id="ARBA00022801"/>
    </source>
</evidence>
<evidence type="ECO:0000256" key="4">
    <source>
        <dbReference type="ARBA" id="ARBA00022485"/>
    </source>
</evidence>
<evidence type="ECO:0000256" key="12">
    <source>
        <dbReference type="ARBA" id="ARBA00023014"/>
    </source>
</evidence>
<evidence type="ECO:0000256" key="6">
    <source>
        <dbReference type="ARBA" id="ARBA00022741"/>
    </source>
</evidence>
<dbReference type="InterPro" id="IPR027417">
    <property type="entry name" value="P-loop_NTPase"/>
</dbReference>
<accession>A0A261Y1T7</accession>
<dbReference type="SUPFAM" id="SSF49785">
    <property type="entry name" value="Galactose-binding domain-like"/>
    <property type="match status" value="1"/>
</dbReference>
<dbReference type="GO" id="GO:0046872">
    <property type="term" value="F:metal ion binding"/>
    <property type="evidence" value="ECO:0007669"/>
    <property type="project" value="UniProtKB-KW"/>
</dbReference>
<dbReference type="GO" id="GO:0043139">
    <property type="term" value="F:5'-3' DNA helicase activity"/>
    <property type="evidence" value="ECO:0007669"/>
    <property type="project" value="UniProtKB-EC"/>
</dbReference>
<keyword evidence="19" id="KW-0472">Membrane</keyword>
<evidence type="ECO:0000259" key="20">
    <source>
        <dbReference type="PROSITE" id="PS51193"/>
    </source>
</evidence>